<feature type="domain" description="N-end rule aminoacyl transferase C-terminal" evidence="8">
    <location>
        <begin position="245"/>
        <end position="379"/>
    </location>
</feature>
<keyword evidence="2 5" id="KW-0808">Transferase</keyword>
<dbReference type="InterPro" id="IPR016181">
    <property type="entry name" value="Acyl_CoA_acyltransferase"/>
</dbReference>
<evidence type="ECO:0000313" key="9">
    <source>
        <dbReference type="EMBL" id="CAL8070084.1"/>
    </source>
</evidence>
<dbReference type="PANTHER" id="PTHR21367:SF1">
    <property type="entry name" value="ARGINYL-TRNA--PROTEIN TRANSFERASE 1"/>
    <property type="match status" value="1"/>
</dbReference>
<comment type="catalytic activity">
    <reaction evidence="5">
        <text>an N-terminal L-alpha-aminoacyl-[protein] + L-arginyl-tRNA(Arg) = an N-terminal L-arginyl-L-aminoacyl-[protein] + tRNA(Arg) + H(+)</text>
        <dbReference type="Rhea" id="RHEA:10208"/>
        <dbReference type="Rhea" id="RHEA-COMP:9658"/>
        <dbReference type="Rhea" id="RHEA-COMP:9673"/>
        <dbReference type="Rhea" id="RHEA-COMP:10636"/>
        <dbReference type="Rhea" id="RHEA-COMP:10638"/>
        <dbReference type="ChEBI" id="CHEBI:15378"/>
        <dbReference type="ChEBI" id="CHEBI:78442"/>
        <dbReference type="ChEBI" id="CHEBI:78513"/>
        <dbReference type="ChEBI" id="CHEBI:78597"/>
        <dbReference type="ChEBI" id="CHEBI:83562"/>
        <dbReference type="EC" id="2.3.2.8"/>
    </reaction>
</comment>
<name>A0ABP1PKM8_9HEXA</name>
<dbReference type="InterPro" id="IPR007471">
    <property type="entry name" value="N-end_Aminoacyl_Trfase_N"/>
</dbReference>
<dbReference type="InterPro" id="IPR007472">
    <property type="entry name" value="N-end_Aminoacyl_Trfase_C"/>
</dbReference>
<sequence>MCSVRVEPPTHSIVEYFHLRDESGRSCGYCKGEHGSFSDGMWAHSMSCENYESLINNGWRRSGCYLYKPRNSKTCCPVYTIRNISSKVEITRSQRKVLKRFKKYLHDGIIPTKTKYSRDYQQQSNTMELLHSNTPANVQHHVNKTHSTPSIQVVEEKMDDVTPESQVPKKEHPLKKKRLRRERKRAKLIAKGEDPEEFFKRNERNRVNELRDFFKPKHDDKVRFSTKLVQVDSPDFDDVFTNEHLLYMKYQMHTHGDKEHDCRASQFRRFLCDNPFNNSPDKGAVKQGTFHTHYYMNDNLIAVGVVDVLASCVSSVYFFYDPDYSFLSPGTLGALHEISFVNEMRAIDPSLQYYYLGYYIHKCDKMKYKRKFRPCQLLCPVNNQFVDFDTRINNILDQVNGGFSKLTTNQTIHSNNDVNNVLILHNRRVLPFDRYPKKEEEREELTQYVELVTSRIASNMLVYRS</sequence>
<evidence type="ECO:0000259" key="8">
    <source>
        <dbReference type="Pfam" id="PF04377"/>
    </source>
</evidence>
<feature type="domain" description="N-end aminoacyl transferase N-terminal" evidence="7">
    <location>
        <begin position="26"/>
        <end position="96"/>
    </location>
</feature>
<dbReference type="EC" id="2.3.2.8" evidence="5"/>
<dbReference type="EMBL" id="CAXLJM020000004">
    <property type="protein sequence ID" value="CAL8070084.1"/>
    <property type="molecule type" value="Genomic_DNA"/>
</dbReference>
<accession>A0ABP1PKM8</accession>
<keyword evidence="3 5" id="KW-0833">Ubl conjugation pathway</keyword>
<dbReference type="PANTHER" id="PTHR21367">
    <property type="entry name" value="ARGININE-TRNA-PROTEIN TRANSFERASE 1"/>
    <property type="match status" value="1"/>
</dbReference>
<dbReference type="SUPFAM" id="SSF55729">
    <property type="entry name" value="Acyl-CoA N-acyltransferases (Nat)"/>
    <property type="match status" value="1"/>
</dbReference>
<gene>
    <name evidence="9" type="ORF">ODALV1_LOCUS1065</name>
</gene>
<protein>
    <recommendedName>
        <fullName evidence="5">Arginyl-tRNA--protein transferase 1</fullName>
        <shortName evidence="5">Arginyltransferase 1</shortName>
        <shortName evidence="5">R-transferase 1</shortName>
        <ecNumber evidence="5">2.3.2.8</ecNumber>
    </recommendedName>
    <alternativeName>
        <fullName evidence="5">Arginine-tRNA--protein transferase 1</fullName>
    </alternativeName>
</protein>
<dbReference type="InterPro" id="IPR017137">
    <property type="entry name" value="Arg-tRNA-P_Trfase_1_euk"/>
</dbReference>
<evidence type="ECO:0000256" key="3">
    <source>
        <dbReference type="ARBA" id="ARBA00022786"/>
    </source>
</evidence>
<dbReference type="Proteomes" id="UP001642540">
    <property type="component" value="Unassembled WGS sequence"/>
</dbReference>
<dbReference type="Pfam" id="PF04376">
    <property type="entry name" value="ATE_N"/>
    <property type="match status" value="1"/>
</dbReference>
<evidence type="ECO:0000313" key="10">
    <source>
        <dbReference type="Proteomes" id="UP001642540"/>
    </source>
</evidence>
<keyword evidence="10" id="KW-1185">Reference proteome</keyword>
<proteinExistence type="inferred from homology"/>
<evidence type="ECO:0000259" key="7">
    <source>
        <dbReference type="Pfam" id="PF04376"/>
    </source>
</evidence>
<reference evidence="9 10" key="1">
    <citation type="submission" date="2024-08" db="EMBL/GenBank/DDBJ databases">
        <authorList>
            <person name="Cucini C."/>
            <person name="Frati F."/>
        </authorList>
    </citation>
    <scope>NUCLEOTIDE SEQUENCE [LARGE SCALE GENOMIC DNA]</scope>
</reference>
<evidence type="ECO:0000256" key="6">
    <source>
        <dbReference type="SAM" id="MobiDB-lite"/>
    </source>
</evidence>
<organism evidence="9 10">
    <name type="scientific">Orchesella dallaii</name>
    <dbReference type="NCBI Taxonomy" id="48710"/>
    <lineage>
        <taxon>Eukaryota</taxon>
        <taxon>Metazoa</taxon>
        <taxon>Ecdysozoa</taxon>
        <taxon>Arthropoda</taxon>
        <taxon>Hexapoda</taxon>
        <taxon>Collembola</taxon>
        <taxon>Entomobryomorpha</taxon>
        <taxon>Entomobryoidea</taxon>
        <taxon>Orchesellidae</taxon>
        <taxon>Orchesellinae</taxon>
        <taxon>Orchesella</taxon>
    </lineage>
</organism>
<feature type="region of interest" description="Disordered" evidence="6">
    <location>
        <begin position="159"/>
        <end position="180"/>
    </location>
</feature>
<comment type="caution">
    <text evidence="9">The sequence shown here is derived from an EMBL/GenBank/DDBJ whole genome shotgun (WGS) entry which is preliminary data.</text>
</comment>
<dbReference type="InterPro" id="IPR030700">
    <property type="entry name" value="N-end_Aminoacyl_Trfase"/>
</dbReference>
<dbReference type="PIRSF" id="PIRSF037207">
    <property type="entry name" value="ATE1_euk"/>
    <property type="match status" value="1"/>
</dbReference>
<keyword evidence="4 5" id="KW-0012">Acyltransferase</keyword>
<dbReference type="Pfam" id="PF04377">
    <property type="entry name" value="ATE_C"/>
    <property type="match status" value="1"/>
</dbReference>
<evidence type="ECO:0000256" key="5">
    <source>
        <dbReference type="PIRNR" id="PIRNR037207"/>
    </source>
</evidence>
<evidence type="ECO:0000256" key="2">
    <source>
        <dbReference type="ARBA" id="ARBA00022679"/>
    </source>
</evidence>
<comment type="function">
    <text evidence="5">Involved in the post-translational conjugation of arginine to the N-terminal aspartate or glutamate of a protein. This arginylation is required for degradation of the protein via the ubiquitin pathway.</text>
</comment>
<comment type="similarity">
    <text evidence="1 5">Belongs to the R-transferase family.</text>
</comment>
<evidence type="ECO:0000256" key="4">
    <source>
        <dbReference type="ARBA" id="ARBA00023315"/>
    </source>
</evidence>
<evidence type="ECO:0000256" key="1">
    <source>
        <dbReference type="ARBA" id="ARBA00009991"/>
    </source>
</evidence>